<dbReference type="Proteomes" id="UP000188324">
    <property type="component" value="Chromosome"/>
</dbReference>
<dbReference type="OrthoDB" id="8773773at2"/>
<evidence type="ECO:0000256" key="1">
    <source>
        <dbReference type="ARBA" id="ARBA00005417"/>
    </source>
</evidence>
<dbReference type="PROSITE" id="PS50893">
    <property type="entry name" value="ABC_TRANSPORTER_2"/>
    <property type="match status" value="1"/>
</dbReference>
<dbReference type="InterPro" id="IPR015854">
    <property type="entry name" value="ABC_transpr_LolD-like"/>
</dbReference>
<dbReference type="KEGG" id="tfl:RPIT_08460"/>
<dbReference type="RefSeq" id="WP_077342266.1">
    <property type="nucleotide sequence ID" value="NZ_CP019605.1"/>
</dbReference>
<dbReference type="GO" id="GO:0005886">
    <property type="term" value="C:plasma membrane"/>
    <property type="evidence" value="ECO:0007669"/>
    <property type="project" value="TreeGrafter"/>
</dbReference>
<dbReference type="GO" id="GO:0016887">
    <property type="term" value="F:ATP hydrolysis activity"/>
    <property type="evidence" value="ECO:0007669"/>
    <property type="project" value="InterPro"/>
</dbReference>
<dbReference type="GO" id="GO:0005524">
    <property type="term" value="F:ATP binding"/>
    <property type="evidence" value="ECO:0007669"/>
    <property type="project" value="UniProtKB-KW"/>
</dbReference>
<dbReference type="STRING" id="1610493.RPIT_08460"/>
<evidence type="ECO:0000313" key="4">
    <source>
        <dbReference type="EMBL" id="AQP44823.1"/>
    </source>
</evidence>
<reference evidence="4 5" key="1">
    <citation type="journal article" date="2016" name="Int. J. Syst. Evol. Microbiol.">
        <title>Tessaracoccus flavus sp. nov., isolated from the drainage system of a lindane-producing factory.</title>
        <authorList>
            <person name="Kumari R."/>
            <person name="Singh P."/>
            <person name="Schumann P."/>
            <person name="Lal R."/>
        </authorList>
    </citation>
    <scope>NUCLEOTIDE SEQUENCE [LARGE SCALE GENOMIC DNA]</scope>
    <source>
        <strain evidence="4 5">RP1T</strain>
    </source>
</reference>
<dbReference type="InterPro" id="IPR003593">
    <property type="entry name" value="AAA+_ATPase"/>
</dbReference>
<organism evidence="4 5">
    <name type="scientific">Tessaracoccus flavus</name>
    <dbReference type="NCBI Taxonomy" id="1610493"/>
    <lineage>
        <taxon>Bacteria</taxon>
        <taxon>Bacillati</taxon>
        <taxon>Actinomycetota</taxon>
        <taxon>Actinomycetes</taxon>
        <taxon>Propionibacteriales</taxon>
        <taxon>Propionibacteriaceae</taxon>
        <taxon>Tessaracoccus</taxon>
    </lineage>
</organism>
<dbReference type="EMBL" id="CP019605">
    <property type="protein sequence ID" value="AQP44823.1"/>
    <property type="molecule type" value="Genomic_DNA"/>
</dbReference>
<dbReference type="PANTHER" id="PTHR24220:SF689">
    <property type="entry name" value="LIPOPROTEIN-RELEASING SYSTEM ATP-BINDING PROTEIN LOLD"/>
    <property type="match status" value="1"/>
</dbReference>
<proteinExistence type="inferred from homology"/>
<dbReference type="InterPro" id="IPR003439">
    <property type="entry name" value="ABC_transporter-like_ATP-bd"/>
</dbReference>
<dbReference type="Pfam" id="PF00005">
    <property type="entry name" value="ABC_tran"/>
    <property type="match status" value="1"/>
</dbReference>
<keyword evidence="5" id="KW-1185">Reference proteome</keyword>
<dbReference type="SUPFAM" id="SSF52540">
    <property type="entry name" value="P-loop containing nucleoside triphosphate hydrolases"/>
    <property type="match status" value="1"/>
</dbReference>
<dbReference type="PANTHER" id="PTHR24220">
    <property type="entry name" value="IMPORT ATP-BINDING PROTEIN"/>
    <property type="match status" value="1"/>
</dbReference>
<accession>A0A1Q2CFE1</accession>
<name>A0A1Q2CFE1_9ACTN</name>
<evidence type="ECO:0000256" key="3">
    <source>
        <dbReference type="ARBA" id="ARBA00022840"/>
    </source>
</evidence>
<protein>
    <submittedName>
        <fullName evidence="4">Uncharacterized protein</fullName>
    </submittedName>
</protein>
<gene>
    <name evidence="4" type="ORF">RPIT_08460</name>
</gene>
<keyword evidence="2" id="KW-0547">Nucleotide-binding</keyword>
<evidence type="ECO:0000256" key="2">
    <source>
        <dbReference type="ARBA" id="ARBA00022741"/>
    </source>
</evidence>
<dbReference type="InterPro" id="IPR017871">
    <property type="entry name" value="ABC_transporter-like_CS"/>
</dbReference>
<comment type="similarity">
    <text evidence="1">Belongs to the ABC transporter superfamily.</text>
</comment>
<evidence type="ECO:0000313" key="5">
    <source>
        <dbReference type="Proteomes" id="UP000188324"/>
    </source>
</evidence>
<keyword evidence="3" id="KW-0067">ATP-binding</keyword>
<dbReference type="AlphaFoldDB" id="A0A1Q2CFE1"/>
<sequence length="219" mass="23795">MRTMQVAVKDLGVTYPISEGTLTVIDDFDLHVQSGQMVCLAGRSGSGKTSILKALAGFHVPTVGSVTWNGTDLRAMSPAEVADLRREHVGYMDQEAALLPELTALENCLVPILPDGRQAVRRARVRAREMLEALGLGERLGWRPAQLSGGERQRLVLARVFTQQTPAIIADEPTASLDRTWADRVIEHLRNHAHQGGLVVVASHDPAVSQAANQTMHLT</sequence>
<dbReference type="Gene3D" id="3.40.50.300">
    <property type="entry name" value="P-loop containing nucleotide triphosphate hydrolases"/>
    <property type="match status" value="1"/>
</dbReference>
<dbReference type="SMART" id="SM00382">
    <property type="entry name" value="AAA"/>
    <property type="match status" value="1"/>
</dbReference>
<dbReference type="GO" id="GO:0022857">
    <property type="term" value="F:transmembrane transporter activity"/>
    <property type="evidence" value="ECO:0007669"/>
    <property type="project" value="TreeGrafter"/>
</dbReference>
<dbReference type="PROSITE" id="PS00211">
    <property type="entry name" value="ABC_TRANSPORTER_1"/>
    <property type="match status" value="1"/>
</dbReference>
<dbReference type="InterPro" id="IPR027417">
    <property type="entry name" value="P-loop_NTPase"/>
</dbReference>